<dbReference type="InterPro" id="IPR022409">
    <property type="entry name" value="PKD/Chitinase_dom"/>
</dbReference>
<dbReference type="SUPFAM" id="SSF50952">
    <property type="entry name" value="Soluble quinoprotein glucose dehydrogenase"/>
    <property type="match status" value="1"/>
</dbReference>
<evidence type="ECO:0000256" key="1">
    <source>
        <dbReference type="ARBA" id="ARBA00022729"/>
    </source>
</evidence>
<dbReference type="GO" id="GO:0030246">
    <property type="term" value="F:carbohydrate binding"/>
    <property type="evidence" value="ECO:0007669"/>
    <property type="project" value="InterPro"/>
</dbReference>
<dbReference type="Pfam" id="PF22888">
    <property type="entry name" value="FIMAH"/>
    <property type="match status" value="1"/>
</dbReference>
<dbReference type="InterPro" id="IPR011042">
    <property type="entry name" value="6-blade_b-propeller_TolB-like"/>
</dbReference>
<feature type="signal peptide" evidence="2">
    <location>
        <begin position="1"/>
        <end position="28"/>
    </location>
</feature>
<proteinExistence type="predicted"/>
<dbReference type="InterPro" id="IPR005084">
    <property type="entry name" value="CBM6"/>
</dbReference>
<feature type="chain" id="PRO_5015850699" evidence="2">
    <location>
        <begin position="29"/>
        <end position="1108"/>
    </location>
</feature>
<dbReference type="EMBL" id="POTW01000038">
    <property type="protein sequence ID" value="PZF82468.1"/>
    <property type="molecule type" value="Genomic_DNA"/>
</dbReference>
<dbReference type="Gene3D" id="2.60.120.260">
    <property type="entry name" value="Galactose-binding domain-like"/>
    <property type="match status" value="1"/>
</dbReference>
<evidence type="ECO:0000313" key="4">
    <source>
        <dbReference type="EMBL" id="PZF82468.1"/>
    </source>
</evidence>
<dbReference type="InterPro" id="IPR011041">
    <property type="entry name" value="Quinoprot_gluc/sorb_DH_b-prop"/>
</dbReference>
<organism evidence="4 5">
    <name type="scientific">Jiangella anatolica</name>
    <dbReference type="NCBI Taxonomy" id="2670374"/>
    <lineage>
        <taxon>Bacteria</taxon>
        <taxon>Bacillati</taxon>
        <taxon>Actinomycetota</taxon>
        <taxon>Actinomycetes</taxon>
        <taxon>Jiangellales</taxon>
        <taxon>Jiangellaceae</taxon>
        <taxon>Jiangella</taxon>
    </lineage>
</organism>
<dbReference type="InterPro" id="IPR008979">
    <property type="entry name" value="Galactose-bd-like_sf"/>
</dbReference>
<dbReference type="SMART" id="SM00089">
    <property type="entry name" value="PKD"/>
    <property type="match status" value="1"/>
</dbReference>
<dbReference type="PANTHER" id="PTHR19328">
    <property type="entry name" value="HEDGEHOG-INTERACTING PROTEIN"/>
    <property type="match status" value="1"/>
</dbReference>
<dbReference type="CDD" id="cd04084">
    <property type="entry name" value="CBM6_xylanase-like"/>
    <property type="match status" value="1"/>
</dbReference>
<evidence type="ECO:0000256" key="2">
    <source>
        <dbReference type="SAM" id="SignalP"/>
    </source>
</evidence>
<dbReference type="InterPro" id="IPR035986">
    <property type="entry name" value="PKD_dom_sf"/>
</dbReference>
<dbReference type="NCBIfam" id="NF047446">
    <property type="entry name" value="barrel_OmpL47"/>
    <property type="match status" value="1"/>
</dbReference>
<dbReference type="Pfam" id="PF07995">
    <property type="entry name" value="GSDH"/>
    <property type="match status" value="1"/>
</dbReference>
<dbReference type="SUPFAM" id="SSF49299">
    <property type="entry name" value="PKD domain"/>
    <property type="match status" value="1"/>
</dbReference>
<keyword evidence="4" id="KW-0378">Hydrolase</keyword>
<dbReference type="GO" id="GO:0005975">
    <property type="term" value="P:carbohydrate metabolic process"/>
    <property type="evidence" value="ECO:0007669"/>
    <property type="project" value="UniProtKB-ARBA"/>
</dbReference>
<keyword evidence="5" id="KW-1185">Reference proteome</keyword>
<dbReference type="InterPro" id="IPR013783">
    <property type="entry name" value="Ig-like_fold"/>
</dbReference>
<dbReference type="SMART" id="SM00606">
    <property type="entry name" value="CBD_IV"/>
    <property type="match status" value="1"/>
</dbReference>
<gene>
    <name evidence="4" type="ORF">C1I92_16740</name>
</gene>
<dbReference type="InterPro" id="IPR012938">
    <property type="entry name" value="Glc/Sorbosone_DH"/>
</dbReference>
<comment type="caution">
    <text evidence="4">The sequence shown here is derived from an EMBL/GenBank/DDBJ whole genome shotgun (WGS) entry which is preliminary data.</text>
</comment>
<sequence length="1108" mass="117363">MRRIRSILIALLAALLAAALTATAPAGAHPDHEPGADDPALDWDNYEKILLSKNTGEPIDLAILPDSRVLHTARNGDVRLTDPSTGITRVINTLDVYANSEDGLQTIALDPDFATNQWVYLLYAPRVMEAPYPQTTPTGNAPNSLPAGETESYWDRWKGYNLLSRFKWDEATDSLDLSTEQKIIKIETQRGQCCHVAGDMAWDADGNLYLSTGDNTPAGTPGANGMAPNNDAPGMNPGFDARRGAGNTNDLRGKILRIHVQDDGSYTIPEGNLFPPGTAQTRPEIYVMGVRNPFRIDYDVQTGALVWGDYGPDAGAPNPDRGPMGYVEWQATQQPLNGGWPYCHGPNANYNEWNYATATPGAWFDCEAGAQNNSRWNTGLDVVPPATAPHLYYGDNATHQPWPELTDLGGGGQGPMGGPVYRYDADNPSPSKFPAFWDGHPFFAEFSQDYVAVFSLDLATNGPVTGITDFLPNAHLNHAAQPIWDNVMDMEFGPDGSLYVLEYGDGFFRQNPDAGLYRVDWAEGNKSPQARFTATPISSSSAPLTVTFDAGASSDPEGAALTYEWDFDGDGAFDATGATASHTYTELGQYNAALRVTDPSGKFGVRSTQITVGNMAPTVTLDTPTGGFFDWGQAVPVNVSVSDPEDGNTPVCTRATWAFGLGHDEHAHPLSSGTGCRFGVPTPADAPEHGETENIYGALVVGYTDNGHLGVPPARGEASLLLNPKTQQAEWFDASNGVEITDDPAANGLRKVTSFDAGDWIAFDPVNLVNIDSVVARAWGRGTLHLRWNDPKAPPFAQLSFRNRTGWFEVEQALTNLPQGSGRLYLTSTSGFELDDVRFVGDGVADVTPPEVSHTLNPAAPTGSNGWYTGDVTLTVNATDNGTVASRQRSTDGGVTWVNANNPLTITAEGSTTVHYRATDNGGNVSSAGSVTVKIDKTPPVASISGVDNGGSYAASGTLTPSFAGADAVSGLASVTGTLDGAPLASGATVPLWTLTVGDHTIAATATDNAGRQGSASATFTVTTSLADLAAIVDHYDTAGAFTAAGESRLRLHLDTAIRQAAAGRNDSAVRSLAQFLTTARSASFVTDAAARTVLTHHGEVVTAQLSA</sequence>
<reference evidence="4 5" key="1">
    <citation type="submission" date="2018-01" db="EMBL/GenBank/DDBJ databases">
        <title>Draft genome sequence of Jiangella sp. GTF31.</title>
        <authorList>
            <person name="Sahin N."/>
            <person name="Ay H."/>
            <person name="Saygin H."/>
        </authorList>
    </citation>
    <scope>NUCLEOTIDE SEQUENCE [LARGE SCALE GENOMIC DNA]</scope>
    <source>
        <strain evidence="4 5">GTF31</strain>
    </source>
</reference>
<dbReference type="SUPFAM" id="SSF49785">
    <property type="entry name" value="Galactose-binding domain-like"/>
    <property type="match status" value="1"/>
</dbReference>
<dbReference type="InterPro" id="IPR058094">
    <property type="entry name" value="Ig-like_OmpL47-like"/>
</dbReference>
<dbReference type="RefSeq" id="WP_111255787.1">
    <property type="nucleotide sequence ID" value="NZ_POTW01000038.1"/>
</dbReference>
<dbReference type="InterPro" id="IPR000601">
    <property type="entry name" value="PKD_dom"/>
</dbReference>
<keyword evidence="1 2" id="KW-0732">Signal</keyword>
<name>A0A2W2BQH9_9ACTN</name>
<evidence type="ECO:0000313" key="5">
    <source>
        <dbReference type="Proteomes" id="UP000248764"/>
    </source>
</evidence>
<dbReference type="Pfam" id="PF03422">
    <property type="entry name" value="CBM_6"/>
    <property type="match status" value="1"/>
</dbReference>
<dbReference type="Gene3D" id="2.120.10.30">
    <property type="entry name" value="TolB, C-terminal domain"/>
    <property type="match status" value="1"/>
</dbReference>
<dbReference type="Pfam" id="PF18911">
    <property type="entry name" value="PKD_4"/>
    <property type="match status" value="1"/>
</dbReference>
<dbReference type="Gene3D" id="2.60.40.10">
    <property type="entry name" value="Immunoglobulins"/>
    <property type="match status" value="3"/>
</dbReference>
<protein>
    <submittedName>
        <fullName evidence="4">Glycosyl hydrolase</fullName>
    </submittedName>
</protein>
<dbReference type="AlphaFoldDB" id="A0A2W2BQH9"/>
<dbReference type="PANTHER" id="PTHR19328:SF75">
    <property type="entry name" value="ALDOSE SUGAR DEHYDROGENASE YLII"/>
    <property type="match status" value="1"/>
</dbReference>
<feature type="domain" description="PKD" evidence="3">
    <location>
        <begin position="538"/>
        <end position="612"/>
    </location>
</feature>
<dbReference type="Proteomes" id="UP000248764">
    <property type="component" value="Unassembled WGS sequence"/>
</dbReference>
<dbReference type="PROSITE" id="PS50093">
    <property type="entry name" value="PKD"/>
    <property type="match status" value="1"/>
</dbReference>
<evidence type="ECO:0000259" key="3">
    <source>
        <dbReference type="PROSITE" id="PS50093"/>
    </source>
</evidence>
<dbReference type="GO" id="GO:0016787">
    <property type="term" value="F:hydrolase activity"/>
    <property type="evidence" value="ECO:0007669"/>
    <property type="project" value="UniProtKB-KW"/>
</dbReference>
<dbReference type="InterPro" id="IPR054470">
    <property type="entry name" value="FIMAH_dom"/>
</dbReference>
<dbReference type="CDD" id="cd00146">
    <property type="entry name" value="PKD"/>
    <property type="match status" value="1"/>
</dbReference>
<accession>A0A2W2BQH9</accession>
<dbReference type="InterPro" id="IPR006584">
    <property type="entry name" value="Cellulose-bd_IV"/>
</dbReference>